<dbReference type="EMBL" id="REGN01000698">
    <property type="protein sequence ID" value="RNA39879.1"/>
    <property type="molecule type" value="Genomic_DNA"/>
</dbReference>
<dbReference type="AlphaFoldDB" id="A0A3M7SW09"/>
<dbReference type="Pfam" id="PF13402">
    <property type="entry name" value="Peptidase_M60"/>
    <property type="match status" value="1"/>
</dbReference>
<dbReference type="InterPro" id="IPR031161">
    <property type="entry name" value="Peptidase_M60_dom"/>
</dbReference>
<dbReference type="OrthoDB" id="10260387at2759"/>
<name>A0A3M7SW09_BRAPC</name>
<dbReference type="Gene3D" id="1.10.390.30">
    <property type="entry name" value="Peptidase M60, enhancin-like domain 3"/>
    <property type="match status" value="1"/>
</dbReference>
<dbReference type="SMART" id="SM01276">
    <property type="entry name" value="M60-like"/>
    <property type="match status" value="1"/>
</dbReference>
<organism evidence="2 3">
    <name type="scientific">Brachionus plicatilis</name>
    <name type="common">Marine rotifer</name>
    <name type="synonym">Brachionus muelleri</name>
    <dbReference type="NCBI Taxonomy" id="10195"/>
    <lineage>
        <taxon>Eukaryota</taxon>
        <taxon>Metazoa</taxon>
        <taxon>Spiralia</taxon>
        <taxon>Gnathifera</taxon>
        <taxon>Rotifera</taxon>
        <taxon>Eurotatoria</taxon>
        <taxon>Monogononta</taxon>
        <taxon>Pseudotrocha</taxon>
        <taxon>Ploima</taxon>
        <taxon>Brachionidae</taxon>
        <taxon>Brachionus</taxon>
    </lineage>
</organism>
<evidence type="ECO:0000259" key="1">
    <source>
        <dbReference type="PROSITE" id="PS51723"/>
    </source>
</evidence>
<proteinExistence type="predicted"/>
<comment type="caution">
    <text evidence="2">The sequence shown here is derived from an EMBL/GenBank/DDBJ whole genome shotgun (WGS) entry which is preliminary data.</text>
</comment>
<sequence length="601" mass="69576">MNIMNTIKYKANYGDFITDFEIILVKFVGFESSVQQKFVGLYEKRYQRWISKAHGKTLLEASLNKFLSQIGICFSFRQAKIERVYIKTSKNKASESHLLDNVDKLENDMRISLELENYFVDSIESLPNELTFQHLERLHKPTFNSSISSPVGRALLTIASKLYLKYSMCGILCRAPSIEEFPSFTLLQPKTLSTTICLKSKYEEFHFTGYYVPPGIKASIDLLEGNSSGWEVRIGAHTDQLANVNLKRWPCISSNFRLRKKLSITTAFGGLIYLQSPKGNSSIKVKLDSVVEAPFYDLTKPETISNWSQNQQSSSPWAELSGKHVSFCVPSNCIRKLRDPSEVLDIWDKIIESNHELRGTNVNNTWRERVVVDIQPSGGLIHAGYPIVLFYSYSSVLFNKSKIKSSCWSLAHEFGHNFQRACWVPDGTIEALANLFSYHTYQIVFDQKAWTKFLTEKHNESKLLDFALKGFPRDEWMNNCNLPLYLYMQLQKSFGWNSFRMLFREYEIIFNSKELFKSDIDKWNEFIVRFSNIVGLNVVPLFIFWGIQFSEKINSSLSDLTPWLPNDEITRFLPDRVKFCRAQFNFMLYGNESLYSTFQSD</sequence>
<reference evidence="2 3" key="1">
    <citation type="journal article" date="2018" name="Sci. Rep.">
        <title>Genomic signatures of local adaptation to the degree of environmental predictability in rotifers.</title>
        <authorList>
            <person name="Franch-Gras L."/>
            <person name="Hahn C."/>
            <person name="Garcia-Roger E.M."/>
            <person name="Carmona M.J."/>
            <person name="Serra M."/>
            <person name="Gomez A."/>
        </authorList>
    </citation>
    <scope>NUCLEOTIDE SEQUENCE [LARGE SCALE GENOMIC DNA]</scope>
    <source>
        <strain evidence="2">HYR1</strain>
    </source>
</reference>
<accession>A0A3M7SW09</accession>
<evidence type="ECO:0000313" key="2">
    <source>
        <dbReference type="EMBL" id="RNA39879.1"/>
    </source>
</evidence>
<dbReference type="Gene3D" id="3.40.390.80">
    <property type="entry name" value="Peptidase M60, enhancin-like domain 2"/>
    <property type="match status" value="1"/>
</dbReference>
<gene>
    <name evidence="2" type="ORF">BpHYR1_012485</name>
</gene>
<evidence type="ECO:0000313" key="3">
    <source>
        <dbReference type="Proteomes" id="UP000276133"/>
    </source>
</evidence>
<dbReference type="InterPro" id="IPR042279">
    <property type="entry name" value="Pep_M60_3"/>
</dbReference>
<feature type="domain" description="Peptidase M60" evidence="1">
    <location>
        <begin position="203"/>
        <end position="495"/>
    </location>
</feature>
<dbReference type="PANTHER" id="PTHR15730">
    <property type="entry name" value="EXPERIMENTAL AUTOIMMUNE PROSTATITIS ANTIGEN 2-RELATED"/>
    <property type="match status" value="1"/>
</dbReference>
<dbReference type="Pfam" id="PF17291">
    <property type="entry name" value="M60-like_N"/>
    <property type="match status" value="1"/>
</dbReference>
<dbReference type="InterPro" id="IPR051244">
    <property type="entry name" value="TCAF"/>
</dbReference>
<dbReference type="PROSITE" id="PS51723">
    <property type="entry name" value="PEPTIDASE_M60"/>
    <property type="match status" value="1"/>
</dbReference>
<dbReference type="Gene3D" id="2.60.120.1250">
    <property type="entry name" value="Peptidase M60, enhancin-like domain 1"/>
    <property type="match status" value="1"/>
</dbReference>
<keyword evidence="3" id="KW-1185">Reference proteome</keyword>
<dbReference type="InterPro" id="IPR035423">
    <property type="entry name" value="M60-like_N"/>
</dbReference>
<dbReference type="PANTHER" id="PTHR15730:SF5">
    <property type="entry name" value="SI:CH211-210B2.2-RELATED"/>
    <property type="match status" value="1"/>
</dbReference>
<dbReference type="Proteomes" id="UP000276133">
    <property type="component" value="Unassembled WGS sequence"/>
</dbReference>
<protein>
    <submittedName>
        <fullName evidence="2">TRPM8 channel-associated factor 2</fullName>
    </submittedName>
</protein>